<keyword evidence="1" id="KW-1133">Transmembrane helix</keyword>
<evidence type="ECO:0000256" key="1">
    <source>
        <dbReference type="SAM" id="Phobius"/>
    </source>
</evidence>
<name>A0ABP0W9Y3_9BRYO</name>
<evidence type="ECO:0008006" key="4">
    <source>
        <dbReference type="Google" id="ProtNLM"/>
    </source>
</evidence>
<protein>
    <recommendedName>
        <fullName evidence="4">Transmembrane protein</fullName>
    </recommendedName>
</protein>
<accession>A0ABP0W9Y3</accession>
<reference evidence="2" key="1">
    <citation type="submission" date="2024-02" db="EMBL/GenBank/DDBJ databases">
        <authorList>
            <consortium name="ELIXIR-Norway"/>
            <consortium name="Elixir Norway"/>
        </authorList>
    </citation>
    <scope>NUCLEOTIDE SEQUENCE</scope>
</reference>
<keyword evidence="1" id="KW-0812">Transmembrane</keyword>
<keyword evidence="1" id="KW-0472">Membrane</keyword>
<organism evidence="2 3">
    <name type="scientific">Sphagnum jensenii</name>
    <dbReference type="NCBI Taxonomy" id="128206"/>
    <lineage>
        <taxon>Eukaryota</taxon>
        <taxon>Viridiplantae</taxon>
        <taxon>Streptophyta</taxon>
        <taxon>Embryophyta</taxon>
        <taxon>Bryophyta</taxon>
        <taxon>Sphagnophytina</taxon>
        <taxon>Sphagnopsida</taxon>
        <taxon>Sphagnales</taxon>
        <taxon>Sphagnaceae</taxon>
        <taxon>Sphagnum</taxon>
    </lineage>
</organism>
<feature type="transmembrane region" description="Helical" evidence="1">
    <location>
        <begin position="84"/>
        <end position="103"/>
    </location>
</feature>
<evidence type="ECO:0000313" key="3">
    <source>
        <dbReference type="Proteomes" id="UP001497444"/>
    </source>
</evidence>
<dbReference type="EMBL" id="OZ020109">
    <property type="protein sequence ID" value="CAK9262332.1"/>
    <property type="molecule type" value="Genomic_DNA"/>
</dbReference>
<keyword evidence="3" id="KW-1185">Reference proteome</keyword>
<feature type="transmembrane region" description="Helical" evidence="1">
    <location>
        <begin position="48"/>
        <end position="72"/>
    </location>
</feature>
<sequence length="212" mass="23709">MDELFLDEVPRLALSGRAGGPGSSPRPCRPNPFVALACASCRRSLRTLFFFVLSVLALARALSFCPVVRVQTKATDCVSEGQKTAAAAIVFVAVPIWDALMFWDSSPFMATFCSYSSEREWAQARESCSWSLQLLRAVVYQHSCFRGFILVADSVSSHCDLSTAFLPHVRAKTRTNFVNFFDSGRCSSRIKVYRSSANWFREMIDESEFVVQ</sequence>
<dbReference type="Proteomes" id="UP001497444">
    <property type="component" value="Chromosome 14"/>
</dbReference>
<evidence type="ECO:0000313" key="2">
    <source>
        <dbReference type="EMBL" id="CAK9262332.1"/>
    </source>
</evidence>
<gene>
    <name evidence="2" type="ORF">CSSPJE1EN1_LOCUS7810</name>
</gene>
<proteinExistence type="predicted"/>